<dbReference type="PROSITE" id="PS51186">
    <property type="entry name" value="GNAT"/>
    <property type="match status" value="1"/>
</dbReference>
<evidence type="ECO:0000259" key="1">
    <source>
        <dbReference type="PROSITE" id="PS51186"/>
    </source>
</evidence>
<name>A0ABQ7GE75_DUNSA</name>
<dbReference type="SUPFAM" id="SSF55729">
    <property type="entry name" value="Acyl-CoA N-acyltransferases (Nat)"/>
    <property type="match status" value="1"/>
</dbReference>
<dbReference type="Pfam" id="PF00583">
    <property type="entry name" value="Acetyltransf_1"/>
    <property type="match status" value="1"/>
</dbReference>
<protein>
    <recommendedName>
        <fullName evidence="1">N-acetyltransferase domain-containing protein</fullName>
    </recommendedName>
</protein>
<dbReference type="Gene3D" id="3.40.630.30">
    <property type="match status" value="1"/>
</dbReference>
<organism evidence="2 3">
    <name type="scientific">Dunaliella salina</name>
    <name type="common">Green alga</name>
    <name type="synonym">Protococcus salinus</name>
    <dbReference type="NCBI Taxonomy" id="3046"/>
    <lineage>
        <taxon>Eukaryota</taxon>
        <taxon>Viridiplantae</taxon>
        <taxon>Chlorophyta</taxon>
        <taxon>core chlorophytes</taxon>
        <taxon>Chlorophyceae</taxon>
        <taxon>CS clade</taxon>
        <taxon>Chlamydomonadales</taxon>
        <taxon>Dunaliellaceae</taxon>
        <taxon>Dunaliella</taxon>
    </lineage>
</organism>
<proteinExistence type="predicted"/>
<dbReference type="InterPro" id="IPR016181">
    <property type="entry name" value="Acyl_CoA_acyltransferase"/>
</dbReference>
<feature type="domain" description="N-acetyltransferase" evidence="1">
    <location>
        <begin position="54"/>
        <end position="205"/>
    </location>
</feature>
<evidence type="ECO:0000313" key="3">
    <source>
        <dbReference type="Proteomes" id="UP000815325"/>
    </source>
</evidence>
<sequence>MRSCSCPRQSLGSYLAGRGHKVLCNNRPGPLQMASIPTSSVPLAQTAAQPRPQYCIRDCVAADVDQIKDICKDVYGGGDYMPRRIEEYLGDEQCLLIVADKGEGEVDGVACASLRGSMIFIFGLRVRTTAREKGLGRLLMVNLTERAKARFPHARTLASTTASSNQSAQKILGALLGAPLPQLDIWPPTSKTPHLSKYEASIGWPAKKADKDQTLLAFIPGASDILQQDGGALNLLPSWQTAHSMDEVQHALTSLRNPTGPVNGAENTHAWLPFFYEIWPAHSEFTAAAIGQQRLWILRREGCVQGVVVLSLSPECRRYIAGIVASDPQVIHSALLLTERHEPHFIAVIDRLQMTSEPEIYKTTQTVSDCLPYLKMLH</sequence>
<reference evidence="2" key="1">
    <citation type="submission" date="2017-08" db="EMBL/GenBank/DDBJ databases">
        <authorList>
            <person name="Polle J.E."/>
            <person name="Barry K."/>
            <person name="Cushman J."/>
            <person name="Schmutz J."/>
            <person name="Tran D."/>
            <person name="Hathwaick L.T."/>
            <person name="Yim W.C."/>
            <person name="Jenkins J."/>
            <person name="Mckie-Krisberg Z.M."/>
            <person name="Prochnik S."/>
            <person name="Lindquist E."/>
            <person name="Dockter R.B."/>
            <person name="Adam C."/>
            <person name="Molina H."/>
            <person name="Bunkerborg J."/>
            <person name="Jin E."/>
            <person name="Buchheim M."/>
            <person name="Magnuson J."/>
        </authorList>
    </citation>
    <scope>NUCLEOTIDE SEQUENCE</scope>
    <source>
        <strain evidence="2">CCAP 19/18</strain>
    </source>
</reference>
<comment type="caution">
    <text evidence="2">The sequence shown here is derived from an EMBL/GenBank/DDBJ whole genome shotgun (WGS) entry which is preliminary data.</text>
</comment>
<dbReference type="Proteomes" id="UP000815325">
    <property type="component" value="Unassembled WGS sequence"/>
</dbReference>
<keyword evidence="3" id="KW-1185">Reference proteome</keyword>
<gene>
    <name evidence="2" type="ORF">DUNSADRAFT_11053</name>
</gene>
<accession>A0ABQ7GE75</accession>
<evidence type="ECO:0000313" key="2">
    <source>
        <dbReference type="EMBL" id="KAF5832903.1"/>
    </source>
</evidence>
<dbReference type="EMBL" id="MU069842">
    <property type="protein sequence ID" value="KAF5832903.1"/>
    <property type="molecule type" value="Genomic_DNA"/>
</dbReference>
<dbReference type="InterPro" id="IPR000182">
    <property type="entry name" value="GNAT_dom"/>
</dbReference>